<sequence length="131" mass="15175">MARFAIIYALLMFLLAFAEALRKVYQTIITTTEFDEQDPSQSEKCRSQLSRMSMNSCKYYMLLPGSFLEQGCCKELERVNDPECRCEALRQRVQGYGQEQLQEAAMKVEGLADTCEMQELRSCQIRGQQEF</sequence>
<evidence type="ECO:0000313" key="4">
    <source>
        <dbReference type="EMBL" id="KAF5176351.1"/>
    </source>
</evidence>
<gene>
    <name evidence="4" type="ORF">FRX31_034062</name>
</gene>
<dbReference type="InterPro" id="IPR036312">
    <property type="entry name" value="Bifun_inhib/LTP/seed_sf"/>
</dbReference>
<dbReference type="SMART" id="SM00499">
    <property type="entry name" value="AAI"/>
    <property type="match status" value="1"/>
</dbReference>
<feature type="domain" description="Bifunctional inhibitor/plant lipid transfer protein/seed storage helical" evidence="3">
    <location>
        <begin position="45"/>
        <end position="123"/>
    </location>
</feature>
<feature type="chain" id="PRO_5029531687" description="Bifunctional inhibitor/plant lipid transfer protein/seed storage helical domain-containing protein" evidence="2">
    <location>
        <begin position="21"/>
        <end position="131"/>
    </location>
</feature>
<dbReference type="InterPro" id="IPR016140">
    <property type="entry name" value="Bifunc_inhib/LTP/seed_store"/>
</dbReference>
<evidence type="ECO:0000259" key="3">
    <source>
        <dbReference type="SMART" id="SM00499"/>
    </source>
</evidence>
<organism evidence="4 5">
    <name type="scientific">Thalictrum thalictroides</name>
    <name type="common">Rue-anemone</name>
    <name type="synonym">Anemone thalictroides</name>
    <dbReference type="NCBI Taxonomy" id="46969"/>
    <lineage>
        <taxon>Eukaryota</taxon>
        <taxon>Viridiplantae</taxon>
        <taxon>Streptophyta</taxon>
        <taxon>Embryophyta</taxon>
        <taxon>Tracheophyta</taxon>
        <taxon>Spermatophyta</taxon>
        <taxon>Magnoliopsida</taxon>
        <taxon>Ranunculales</taxon>
        <taxon>Ranunculaceae</taxon>
        <taxon>Thalictroideae</taxon>
        <taxon>Thalictrum</taxon>
    </lineage>
</organism>
<evidence type="ECO:0000313" key="5">
    <source>
        <dbReference type="Proteomes" id="UP000554482"/>
    </source>
</evidence>
<feature type="signal peptide" evidence="2">
    <location>
        <begin position="1"/>
        <end position="20"/>
    </location>
</feature>
<dbReference type="SUPFAM" id="SSF47699">
    <property type="entry name" value="Bifunctional inhibitor/lipid-transfer protein/seed storage 2S albumin"/>
    <property type="match status" value="1"/>
</dbReference>
<comment type="similarity">
    <text evidence="1">Belongs to the 2S seed storage albumins family.</text>
</comment>
<comment type="caution">
    <text evidence="4">The sequence shown here is derived from an EMBL/GenBank/DDBJ whole genome shotgun (WGS) entry which is preliminary data.</text>
</comment>
<dbReference type="GO" id="GO:0045735">
    <property type="term" value="F:nutrient reservoir activity"/>
    <property type="evidence" value="ECO:0007669"/>
    <property type="project" value="InterPro"/>
</dbReference>
<proteinExistence type="inferred from homology"/>
<name>A0A7J6UV66_THATH</name>
<dbReference type="AlphaFoldDB" id="A0A7J6UV66"/>
<dbReference type="Gene3D" id="1.10.110.10">
    <property type="entry name" value="Plant lipid-transfer and hydrophobic proteins"/>
    <property type="match status" value="1"/>
</dbReference>
<protein>
    <recommendedName>
        <fullName evidence="3">Bifunctional inhibitor/plant lipid transfer protein/seed storage helical domain-containing protein</fullName>
    </recommendedName>
</protein>
<keyword evidence="2" id="KW-0732">Signal</keyword>
<dbReference type="Proteomes" id="UP000554482">
    <property type="component" value="Unassembled WGS sequence"/>
</dbReference>
<dbReference type="Pfam" id="PF00234">
    <property type="entry name" value="Tryp_alpha_amyl"/>
    <property type="match status" value="1"/>
</dbReference>
<dbReference type="PANTHER" id="PTHR35496:SF4">
    <property type="entry name" value="2S SULFUR-RICH SEED STORAGE PROTEIN 2-LIKE"/>
    <property type="match status" value="1"/>
</dbReference>
<reference evidence="4 5" key="1">
    <citation type="submission" date="2020-06" db="EMBL/GenBank/DDBJ databases">
        <title>Transcriptomic and genomic resources for Thalictrum thalictroides and T. hernandezii: Facilitating candidate gene discovery in an emerging model plant lineage.</title>
        <authorList>
            <person name="Arias T."/>
            <person name="Riano-Pachon D.M."/>
            <person name="Di Stilio V.S."/>
        </authorList>
    </citation>
    <scope>NUCLEOTIDE SEQUENCE [LARGE SCALE GENOMIC DNA]</scope>
    <source>
        <strain evidence="5">cv. WT478/WT964</strain>
        <tissue evidence="4">Leaves</tissue>
    </source>
</reference>
<dbReference type="EMBL" id="JABWDY010042853">
    <property type="protein sequence ID" value="KAF5176351.1"/>
    <property type="molecule type" value="Genomic_DNA"/>
</dbReference>
<evidence type="ECO:0000256" key="1">
    <source>
        <dbReference type="ARBA" id="ARBA00008262"/>
    </source>
</evidence>
<accession>A0A7J6UV66</accession>
<dbReference type="PANTHER" id="PTHR35496">
    <property type="entry name" value="2S SEED STORAGE PROTEIN 1-RELATED"/>
    <property type="match status" value="1"/>
</dbReference>
<evidence type="ECO:0000256" key="2">
    <source>
        <dbReference type="SAM" id="SignalP"/>
    </source>
</evidence>
<keyword evidence="5" id="KW-1185">Reference proteome</keyword>
<dbReference type="OrthoDB" id="1922883at2759"/>
<dbReference type="InterPro" id="IPR000617">
    <property type="entry name" value="Napin/2SS/CON"/>
</dbReference>